<dbReference type="CDD" id="cd00673">
    <property type="entry name" value="AlaRS_core"/>
    <property type="match status" value="1"/>
</dbReference>
<keyword evidence="5 15" id="KW-0436">Ligase</keyword>
<dbReference type="InterPro" id="IPR002318">
    <property type="entry name" value="Ala-tRNA-lgiase_IIc"/>
</dbReference>
<evidence type="ECO:0000256" key="7">
    <source>
        <dbReference type="ARBA" id="ARBA00022741"/>
    </source>
</evidence>
<dbReference type="GO" id="GO:0006419">
    <property type="term" value="P:alanyl-tRNA aminoacylation"/>
    <property type="evidence" value="ECO:0007669"/>
    <property type="project" value="InterPro"/>
</dbReference>
<feature type="binding site" evidence="15">
    <location>
        <position position="682"/>
    </location>
    <ligand>
        <name>Zn(2+)</name>
        <dbReference type="ChEBI" id="CHEBI:29105"/>
    </ligand>
</feature>
<dbReference type="Pfam" id="PF01411">
    <property type="entry name" value="tRNA-synt_2c"/>
    <property type="match status" value="2"/>
</dbReference>
<name>A0AA39G1U8_MICHY</name>
<dbReference type="GO" id="GO:0005524">
    <property type="term" value="F:ATP binding"/>
    <property type="evidence" value="ECO:0007669"/>
    <property type="project" value="UniProtKB-UniRule"/>
</dbReference>
<evidence type="ECO:0000259" key="16">
    <source>
        <dbReference type="PROSITE" id="PS50860"/>
    </source>
</evidence>
<keyword evidence="9 15" id="KW-0067">ATP-binding</keyword>
<evidence type="ECO:0000256" key="5">
    <source>
        <dbReference type="ARBA" id="ARBA00022598"/>
    </source>
</evidence>
<evidence type="ECO:0000256" key="12">
    <source>
        <dbReference type="ARBA" id="ARBA00023146"/>
    </source>
</evidence>
<proteinExistence type="inferred from homology"/>
<dbReference type="AlphaFoldDB" id="A0AA39G1U8"/>
<dbReference type="FunFam" id="3.30.930.10:FF:000011">
    <property type="entry name" value="Alanine--tRNA ligase, cytoplasmic"/>
    <property type="match status" value="1"/>
</dbReference>
<evidence type="ECO:0000256" key="2">
    <source>
        <dbReference type="ARBA" id="ARBA00013168"/>
    </source>
</evidence>
<feature type="binding site" evidence="15">
    <location>
        <position position="678"/>
    </location>
    <ligand>
        <name>Zn(2+)</name>
        <dbReference type="ChEBI" id="CHEBI:29105"/>
    </ligand>
</feature>
<feature type="domain" description="Alanyl-transfer RNA synthetases family profile" evidence="16">
    <location>
        <begin position="42"/>
        <end position="828"/>
    </location>
</feature>
<dbReference type="InterPro" id="IPR018163">
    <property type="entry name" value="Thr/Ala-tRNA-synth_IIc_edit"/>
</dbReference>
<evidence type="ECO:0000256" key="14">
    <source>
        <dbReference type="ARBA" id="ARBA00048300"/>
    </source>
</evidence>
<dbReference type="GO" id="GO:0000049">
    <property type="term" value="F:tRNA binding"/>
    <property type="evidence" value="ECO:0007669"/>
    <property type="project" value="UniProtKB-KW"/>
</dbReference>
<feature type="binding site" evidence="15">
    <location>
        <position position="789"/>
    </location>
    <ligand>
        <name>Zn(2+)</name>
        <dbReference type="ChEBI" id="CHEBI:29105"/>
    </ligand>
</feature>
<dbReference type="Gene3D" id="2.40.30.130">
    <property type="match status" value="1"/>
</dbReference>
<evidence type="ECO:0000313" key="17">
    <source>
        <dbReference type="EMBL" id="KAK0179803.1"/>
    </source>
</evidence>
<dbReference type="GO" id="GO:0005739">
    <property type="term" value="C:mitochondrion"/>
    <property type="evidence" value="ECO:0007669"/>
    <property type="project" value="TreeGrafter"/>
</dbReference>
<evidence type="ECO:0000256" key="8">
    <source>
        <dbReference type="ARBA" id="ARBA00022833"/>
    </source>
</evidence>
<reference evidence="17" key="2">
    <citation type="submission" date="2023-03" db="EMBL/GenBank/DDBJ databases">
        <authorList>
            <person name="Inwood S.N."/>
            <person name="Skelly J.G."/>
            <person name="Guhlin J."/>
            <person name="Harrop T.W.R."/>
            <person name="Goldson S.G."/>
            <person name="Dearden P.K."/>
        </authorList>
    </citation>
    <scope>NUCLEOTIDE SEQUENCE</scope>
    <source>
        <strain evidence="17">Lincoln</strain>
        <tissue evidence="17">Whole body</tissue>
    </source>
</reference>
<dbReference type="Pfam" id="PF07973">
    <property type="entry name" value="tRNA_SAD"/>
    <property type="match status" value="1"/>
</dbReference>
<keyword evidence="18" id="KW-1185">Reference proteome</keyword>
<dbReference type="NCBIfam" id="TIGR00344">
    <property type="entry name" value="alaS"/>
    <property type="match status" value="1"/>
</dbReference>
<dbReference type="SUPFAM" id="SSF101353">
    <property type="entry name" value="Putative anticodon-binding domain of alanyl-tRNA synthetase (AlaRS)"/>
    <property type="match status" value="1"/>
</dbReference>
<dbReference type="GO" id="GO:0008270">
    <property type="term" value="F:zinc ion binding"/>
    <property type="evidence" value="ECO:0007669"/>
    <property type="project" value="UniProtKB-UniRule"/>
</dbReference>
<evidence type="ECO:0000256" key="4">
    <source>
        <dbReference type="ARBA" id="ARBA00022555"/>
    </source>
</evidence>
<dbReference type="PANTHER" id="PTHR11777">
    <property type="entry name" value="ALANYL-TRNA SYNTHETASE"/>
    <property type="match status" value="1"/>
</dbReference>
<keyword evidence="12 15" id="KW-0030">Aminoacyl-tRNA synthetase</keyword>
<dbReference type="InterPro" id="IPR023033">
    <property type="entry name" value="Ala_tRNA_ligase_euk/bac"/>
</dbReference>
<sequence>MFISRKTIKISKNFKSGIVFNIKSSNIKCIAHHSVKSTSNFKSAKVIRKEFIDYYTNKMNHIFIPSSPVIPLCDASLAFVNAGMNQFKSIFLGHQKPPSSRVVNYQKCIRVGGKHNDISSVGLDTYHHTFFEMLGNWSFGSYGKEEACKYAWNTLTQLYGIDENKLYVTYFGGDELLGLKADLECREIWQKIGVPNDRILPRGMADNFWEMSASGPCGPCTEIHIDRPIHPADNKLHTNNNLKNDLHLTELWNIVFIEFERLAAGGIQPLNKQFIDTGMGFERLVTIIQGKNSNYDTDLFQPLFEAIQKSTNAPIYTGKFPSNNEHLIDTDYRIMADHTRMITIALADGMIPESNHKLRRIIRKAINIGIETFQSNNLLHELSYHVAESLGDVYPEVQTNLKQVQTIINYEMEHFLNLRASSGKQWQNLVETKPQLAAISDPYAAGLIHSYEILQSTLLNNHNLKTLPGDVAFKIYDTHGLDLEAIEELAQIEGLTVDKVGFNKCLEAAQVRSRVGITRLGKDVDTELIINYLKNNNVPKTNDSYKYNYEYDGVKYRLPLLKCKLLEVLINDNLLDKEYINNKLSRERLKNSKVAILLDKTSFYSQEGGQLSDKGIIYMNNLIFNVTEVHKIQDYVIHYGVFDTSSIKNDHADIELHTGDEVTVLVDEEYRSDLMRNHTATHLLNAALRNIFPVVAQRGSVVKNDNLTFKFSTFGKEIRPSDLISIEKQINNCIQSNIPIETKTVDMLELMSEKNLTIIPDEIYPDRNLRIVQVNGPELKSKETCCGTHVHNTGVLKQFSIVDVKSQGLSNKTMVAVTNKYVNNQMLKKTANNVINNGISQLCTGEVKDINQRKEIVLNFLTSEIDNVINSAVEPYIIHCFKSHDVEVESIPLQLVIKNYIDMPIFLIAISNRKFKARCFVPLNYLSNSFNAQLWMETIKNVVPIKLGFFKDEDPLIDCHSKVLKLPRDEILSLTENAIAEAKQFVSINAKQLISKNN</sequence>
<dbReference type="PROSITE" id="PS50860">
    <property type="entry name" value="AA_TRNA_LIGASE_II_ALA"/>
    <property type="match status" value="1"/>
</dbReference>
<reference evidence="17" key="1">
    <citation type="journal article" date="2023" name="bioRxiv">
        <title>Scaffold-level genome assemblies of two parasitoid biocontrol wasps reveal the parthenogenesis mechanism and an associated novel virus.</title>
        <authorList>
            <person name="Inwood S."/>
            <person name="Skelly J."/>
            <person name="Guhlin J."/>
            <person name="Harrop T."/>
            <person name="Goldson S."/>
            <person name="Dearden P."/>
        </authorList>
    </citation>
    <scope>NUCLEOTIDE SEQUENCE</scope>
    <source>
        <strain evidence="17">Lincoln</strain>
        <tissue evidence="17">Whole body</tissue>
    </source>
</reference>
<dbReference type="Proteomes" id="UP001168972">
    <property type="component" value="Unassembled WGS sequence"/>
</dbReference>
<keyword evidence="10 15" id="KW-0694">RNA-binding</keyword>
<gene>
    <name evidence="17" type="ORF">PV327_005520</name>
</gene>
<dbReference type="InterPro" id="IPR009000">
    <property type="entry name" value="Transl_B-barrel_sf"/>
</dbReference>
<dbReference type="InterPro" id="IPR012947">
    <property type="entry name" value="tRNA_SAD"/>
</dbReference>
<evidence type="ECO:0000313" key="18">
    <source>
        <dbReference type="Proteomes" id="UP001168972"/>
    </source>
</evidence>
<organism evidence="17 18">
    <name type="scientific">Microctonus hyperodae</name>
    <name type="common">Parasitoid wasp</name>
    <dbReference type="NCBI Taxonomy" id="165561"/>
    <lineage>
        <taxon>Eukaryota</taxon>
        <taxon>Metazoa</taxon>
        <taxon>Ecdysozoa</taxon>
        <taxon>Arthropoda</taxon>
        <taxon>Hexapoda</taxon>
        <taxon>Insecta</taxon>
        <taxon>Pterygota</taxon>
        <taxon>Neoptera</taxon>
        <taxon>Endopterygota</taxon>
        <taxon>Hymenoptera</taxon>
        <taxon>Apocrita</taxon>
        <taxon>Ichneumonoidea</taxon>
        <taxon>Braconidae</taxon>
        <taxon>Euphorinae</taxon>
        <taxon>Microctonus</taxon>
    </lineage>
</organism>
<dbReference type="SUPFAM" id="SSF50447">
    <property type="entry name" value="Translation proteins"/>
    <property type="match status" value="1"/>
</dbReference>
<dbReference type="HAMAP" id="MF_00036_B">
    <property type="entry name" value="Ala_tRNA_synth_B"/>
    <property type="match status" value="1"/>
</dbReference>
<comment type="similarity">
    <text evidence="1">Belongs to the class-II aminoacyl-tRNA synthetase family. Alax-L subfamily.</text>
</comment>
<dbReference type="Gene3D" id="3.30.930.10">
    <property type="entry name" value="Bira Bifunctional Protein, Domain 2"/>
    <property type="match status" value="1"/>
</dbReference>
<dbReference type="InterPro" id="IPR050058">
    <property type="entry name" value="Ala-tRNA_ligase"/>
</dbReference>
<evidence type="ECO:0000256" key="6">
    <source>
        <dbReference type="ARBA" id="ARBA00022723"/>
    </source>
</evidence>
<comment type="function">
    <text evidence="15">Catalyzes the attachment of alanine to tRNA(Ala) in a two-step reaction: alanine is first activated by ATP to form Ala-AMP and then transferred to the acceptor end of tRNA(Ala). Also edits incorrectly charged tRNA(Ala) via its editing domain.</text>
</comment>
<dbReference type="InterPro" id="IPR018165">
    <property type="entry name" value="Ala-tRNA-synth_IIc_core"/>
</dbReference>
<keyword evidence="7 15" id="KW-0547">Nucleotide-binding</keyword>
<comment type="caution">
    <text evidence="17">The sequence shown here is derived from an EMBL/GenBank/DDBJ whole genome shotgun (WGS) entry which is preliminary data.</text>
</comment>
<dbReference type="GO" id="GO:0002161">
    <property type="term" value="F:aminoacyl-tRNA deacylase activity"/>
    <property type="evidence" value="ECO:0007669"/>
    <property type="project" value="TreeGrafter"/>
</dbReference>
<keyword evidence="6 15" id="KW-0479">Metal-binding</keyword>
<feature type="binding site" evidence="15">
    <location>
        <position position="785"/>
    </location>
    <ligand>
        <name>Zn(2+)</name>
        <dbReference type="ChEBI" id="CHEBI:29105"/>
    </ligand>
</feature>
<dbReference type="Gene3D" id="3.30.980.10">
    <property type="entry name" value="Threonyl-trna Synthetase, Chain A, domain 2"/>
    <property type="match status" value="1"/>
</dbReference>
<dbReference type="InterPro" id="IPR018162">
    <property type="entry name" value="Ala-tRNA-ligase_IIc_anticod-bd"/>
</dbReference>
<evidence type="ECO:0000256" key="1">
    <source>
        <dbReference type="ARBA" id="ARBA00008429"/>
    </source>
</evidence>
<protein>
    <recommendedName>
        <fullName evidence="3">Alanine--tRNA ligase</fullName>
        <ecNumber evidence="2">6.1.1.7</ecNumber>
    </recommendedName>
    <alternativeName>
        <fullName evidence="13">Alanyl-tRNA synthetase</fullName>
    </alternativeName>
</protein>
<evidence type="ECO:0000256" key="9">
    <source>
        <dbReference type="ARBA" id="ARBA00022840"/>
    </source>
</evidence>
<keyword evidence="8 15" id="KW-0862">Zinc</keyword>
<comment type="domain">
    <text evidence="15">Consists of three domains; the N-terminal catalytic domain, the editing domain and the C-terminal C-Ala domain. The editing domain removes incorrectly charged amino acids, while the C-Ala domain, along with tRNA(Ala), serves as a bridge to cooperatively bring together the editing and aminoacylation centers thus stimulating deacylation of misacylated tRNAs.</text>
</comment>
<dbReference type="SUPFAM" id="SSF55681">
    <property type="entry name" value="Class II aaRS and biotin synthetases"/>
    <property type="match status" value="1"/>
</dbReference>
<dbReference type="EMBL" id="JAQQBR010000003">
    <property type="protein sequence ID" value="KAK0179803.1"/>
    <property type="molecule type" value="Genomic_DNA"/>
</dbReference>
<dbReference type="InterPro" id="IPR045864">
    <property type="entry name" value="aa-tRNA-synth_II/BPL/LPL"/>
</dbReference>
<comment type="cofactor">
    <cofactor evidence="15">
        <name>Zn(2+)</name>
        <dbReference type="ChEBI" id="CHEBI:29105"/>
    </cofactor>
    <text evidence="15">Binds 1 zinc ion per subunit.</text>
</comment>
<dbReference type="EC" id="6.1.1.7" evidence="2"/>
<comment type="catalytic activity">
    <reaction evidence="14 15">
        <text>tRNA(Ala) + L-alanine + ATP = L-alanyl-tRNA(Ala) + AMP + diphosphate</text>
        <dbReference type="Rhea" id="RHEA:12540"/>
        <dbReference type="Rhea" id="RHEA-COMP:9657"/>
        <dbReference type="Rhea" id="RHEA-COMP:9923"/>
        <dbReference type="ChEBI" id="CHEBI:30616"/>
        <dbReference type="ChEBI" id="CHEBI:33019"/>
        <dbReference type="ChEBI" id="CHEBI:57972"/>
        <dbReference type="ChEBI" id="CHEBI:78442"/>
        <dbReference type="ChEBI" id="CHEBI:78497"/>
        <dbReference type="ChEBI" id="CHEBI:456215"/>
        <dbReference type="EC" id="6.1.1.7"/>
    </reaction>
</comment>
<dbReference type="PANTHER" id="PTHR11777:SF9">
    <property type="entry name" value="ALANINE--TRNA LIGASE, CYTOPLASMIC"/>
    <property type="match status" value="1"/>
</dbReference>
<keyword evidence="11 15" id="KW-0648">Protein biosynthesis</keyword>
<dbReference type="PRINTS" id="PR00980">
    <property type="entry name" value="TRNASYNTHALA"/>
</dbReference>
<evidence type="ECO:0000256" key="11">
    <source>
        <dbReference type="ARBA" id="ARBA00022917"/>
    </source>
</evidence>
<dbReference type="InterPro" id="IPR018164">
    <property type="entry name" value="Ala-tRNA-synth_IIc_N"/>
</dbReference>
<evidence type="ECO:0000256" key="3">
    <source>
        <dbReference type="ARBA" id="ARBA00017959"/>
    </source>
</evidence>
<dbReference type="SUPFAM" id="SSF55186">
    <property type="entry name" value="ThrRS/AlaRS common domain"/>
    <property type="match status" value="1"/>
</dbReference>
<dbReference type="FunFam" id="3.30.980.10:FF:000004">
    <property type="entry name" value="Alanine--tRNA ligase, cytoplasmic"/>
    <property type="match status" value="1"/>
</dbReference>
<evidence type="ECO:0000256" key="13">
    <source>
        <dbReference type="ARBA" id="ARBA00032577"/>
    </source>
</evidence>
<evidence type="ECO:0000256" key="15">
    <source>
        <dbReference type="HAMAP-Rule" id="MF_03133"/>
    </source>
</evidence>
<comment type="subunit">
    <text evidence="15">Monomer.</text>
</comment>
<accession>A0AA39G1U8</accession>
<evidence type="ECO:0000256" key="10">
    <source>
        <dbReference type="ARBA" id="ARBA00022884"/>
    </source>
</evidence>
<keyword evidence="4 15" id="KW-0820">tRNA-binding</keyword>
<dbReference type="GO" id="GO:0004813">
    <property type="term" value="F:alanine-tRNA ligase activity"/>
    <property type="evidence" value="ECO:0007669"/>
    <property type="project" value="UniProtKB-UniRule"/>
</dbReference>